<accession>A0ABM1KM10</accession>
<name>A0ABM1KM10_GEKJA</name>
<comment type="similarity">
    <text evidence="2">Belongs to the perilipin family.</text>
</comment>
<dbReference type="RefSeq" id="XP_015274747.1">
    <property type="nucleotide sequence ID" value="XM_015419261.1"/>
</dbReference>
<evidence type="ECO:0000313" key="7">
    <source>
        <dbReference type="RefSeq" id="XP_015274747.1"/>
    </source>
</evidence>
<keyword evidence="5" id="KW-1185">Reference proteome</keyword>
<dbReference type="InterPro" id="IPR004279">
    <property type="entry name" value="Perilipin"/>
</dbReference>
<evidence type="ECO:0000313" key="6">
    <source>
        <dbReference type="RefSeq" id="XP_015274746.1"/>
    </source>
</evidence>
<feature type="compositionally biased region" description="Basic and acidic residues" evidence="4">
    <location>
        <begin position="284"/>
        <end position="306"/>
    </location>
</feature>
<reference evidence="6 7" key="1">
    <citation type="submission" date="2025-05" db="UniProtKB">
        <authorList>
            <consortium name="RefSeq"/>
        </authorList>
    </citation>
    <scope>IDENTIFICATION</scope>
</reference>
<organism evidence="5 7">
    <name type="scientific">Gekko japonicus</name>
    <name type="common">Schlegel's Japanese gecko</name>
    <dbReference type="NCBI Taxonomy" id="146911"/>
    <lineage>
        <taxon>Eukaryota</taxon>
        <taxon>Metazoa</taxon>
        <taxon>Chordata</taxon>
        <taxon>Craniata</taxon>
        <taxon>Vertebrata</taxon>
        <taxon>Euteleostomi</taxon>
        <taxon>Lepidosauria</taxon>
        <taxon>Squamata</taxon>
        <taxon>Bifurcata</taxon>
        <taxon>Gekkota</taxon>
        <taxon>Gekkonidae</taxon>
        <taxon>Gekkoninae</taxon>
        <taxon>Gekko</taxon>
    </lineage>
</organism>
<protein>
    <submittedName>
        <fullName evidence="6 7">Perilipin-1</fullName>
    </submittedName>
</protein>
<sequence>MPAKSKQAVVNRTLKEDNALQRLLCLPVVNSACNSLQKTYTTTKKSHPLVASMCEAYERGIQAVSSLVMWSMKPVIQKLEPQFAAANVLACQGLDHLEQRIPALHKPVEEVTSELKDSICTHVQSTVHSIADALDWILGLAAESCEQAQNTMRDVTKDARSSKVSHLAEAGVETALGKVEKLVDLLLPKPEHSSAHDNSGARVLREGSPSSIFGRIRAVACSVSQYAYRQTTQTIQYTSNKGQEWAMRIPGLGGLARQSSTKAQWVFFNEQNIANGWLSKGQRKAPEKREERKNEDDRTSTTEESAKAQSLPGSLTQNLQAASLSTISGMKEAHFTACNAAGQLLSPHRAVSERSTKVGMLWGILQNVTGSFLGTIVHYVPVPRLFVKAEGTATVMAEGSETYQRQKSSQPVVTHTQEKGAHYQLRGDWRSNRGHHPLTFLNLDEPHLVQQAPVQRRSSAFEADYTSAHKSAFSPYKEAASSRRLSEGLYRSSPERVYSKAHYTGLYGTILKKD</sequence>
<evidence type="ECO:0000256" key="1">
    <source>
        <dbReference type="ARBA" id="ARBA00004502"/>
    </source>
</evidence>
<dbReference type="Pfam" id="PF03036">
    <property type="entry name" value="Perilipin"/>
    <property type="match status" value="1"/>
</dbReference>
<evidence type="ECO:0000256" key="4">
    <source>
        <dbReference type="SAM" id="MobiDB-lite"/>
    </source>
</evidence>
<gene>
    <name evidence="6 7" type="primary">PLIN1</name>
</gene>
<proteinExistence type="inferred from homology"/>
<dbReference type="GeneID" id="107117188"/>
<comment type="subcellular location">
    <subcellularLocation>
        <location evidence="1">Lipid droplet</location>
    </subcellularLocation>
</comment>
<feature type="region of interest" description="Disordered" evidence="4">
    <location>
        <begin position="278"/>
        <end position="314"/>
    </location>
</feature>
<dbReference type="RefSeq" id="XP_015274746.1">
    <property type="nucleotide sequence ID" value="XM_015419260.1"/>
</dbReference>
<dbReference type="Proteomes" id="UP000694871">
    <property type="component" value="Unplaced"/>
</dbReference>
<keyword evidence="3" id="KW-0551">Lipid droplet</keyword>
<evidence type="ECO:0000256" key="2">
    <source>
        <dbReference type="ARBA" id="ARBA00006311"/>
    </source>
</evidence>
<dbReference type="InterPro" id="IPR042998">
    <property type="entry name" value="PLIN1"/>
</dbReference>
<evidence type="ECO:0000256" key="3">
    <source>
        <dbReference type="ARBA" id="ARBA00022677"/>
    </source>
</evidence>
<dbReference type="PANTHER" id="PTHR47138">
    <property type="entry name" value="PERILIPIN-1"/>
    <property type="match status" value="1"/>
</dbReference>
<dbReference type="PANTHER" id="PTHR47138:SF1">
    <property type="entry name" value="PERILIPIN-1"/>
    <property type="match status" value="1"/>
</dbReference>
<evidence type="ECO:0000313" key="5">
    <source>
        <dbReference type="Proteomes" id="UP000694871"/>
    </source>
</evidence>